<evidence type="ECO:0000259" key="3">
    <source>
        <dbReference type="Pfam" id="PF01408"/>
    </source>
</evidence>
<evidence type="ECO:0000313" key="5">
    <source>
        <dbReference type="EMBL" id="OCW58736.1"/>
    </source>
</evidence>
<dbReference type="SUPFAM" id="SSF51735">
    <property type="entry name" value="NAD(P)-binding Rossmann-fold domains"/>
    <property type="match status" value="1"/>
</dbReference>
<keyword evidence="2" id="KW-0560">Oxidoreductase</keyword>
<dbReference type="STRING" id="1480615.AWJ14_00465"/>
<dbReference type="AlphaFoldDB" id="A0A1C1YZ99"/>
<accession>A0A1C1YZ99</accession>
<evidence type="ECO:0000256" key="2">
    <source>
        <dbReference type="ARBA" id="ARBA00023002"/>
    </source>
</evidence>
<dbReference type="InterPro" id="IPR051317">
    <property type="entry name" value="Gfo/Idh/MocA_oxidoreduct"/>
</dbReference>
<evidence type="ECO:0000259" key="4">
    <source>
        <dbReference type="Pfam" id="PF22725"/>
    </source>
</evidence>
<dbReference type="GO" id="GO:0016491">
    <property type="term" value="F:oxidoreductase activity"/>
    <property type="evidence" value="ECO:0007669"/>
    <property type="project" value="UniProtKB-KW"/>
</dbReference>
<sequence length="346" mass="36719">MNDIRPVRLALIGLGMATRPHLAALGLPLDGVELSGVMSRSRATADAVAGPAGLRRYDGIGEICADASIDGVILATPPDQRLDLVEALARAGKPILMEKPVERTYAAARQLVEICDRAGVHLGIVLQHRFRPDMQRLRELLDASVLGEIVAVRVDLPWWRDQAYYDQPGRGSHDRDGGGVLITQAIHILDLMLSLVGPAESVQAFFATTRLHAMEAEDFVAAGIRFRSGAVGSVTATTAAFPGGAETIAIDGTLGSAKLCGGELVVTWHDGRRDTFCAPSGTGGGADPMAFPCDWHAALITDFADAVRRGRPPRVTGRDALHVHALIDAMTRSAREGRIVAVPPVG</sequence>
<dbReference type="SUPFAM" id="SSF55347">
    <property type="entry name" value="Glyceraldehyde-3-phosphate dehydrogenase-like, C-terminal domain"/>
    <property type="match status" value="1"/>
</dbReference>
<feature type="domain" description="GFO/IDH/MocA-like oxidoreductase" evidence="4">
    <location>
        <begin position="134"/>
        <end position="257"/>
    </location>
</feature>
<name>A0A1C1YZ99_9HYPH</name>
<dbReference type="Pfam" id="PF01408">
    <property type="entry name" value="GFO_IDH_MocA"/>
    <property type="match status" value="1"/>
</dbReference>
<protein>
    <submittedName>
        <fullName evidence="5">Dehydrogenase</fullName>
    </submittedName>
</protein>
<dbReference type="Gene3D" id="3.40.50.720">
    <property type="entry name" value="NAD(P)-binding Rossmann-like Domain"/>
    <property type="match status" value="1"/>
</dbReference>
<gene>
    <name evidence="5" type="ORF">AWJ14_00465</name>
</gene>
<organism evidence="5 6">
    <name type="scientific">Hoeflea olei</name>
    <dbReference type="NCBI Taxonomy" id="1480615"/>
    <lineage>
        <taxon>Bacteria</taxon>
        <taxon>Pseudomonadati</taxon>
        <taxon>Pseudomonadota</taxon>
        <taxon>Alphaproteobacteria</taxon>
        <taxon>Hyphomicrobiales</taxon>
        <taxon>Rhizobiaceae</taxon>
        <taxon>Hoeflea</taxon>
    </lineage>
</organism>
<dbReference type="Proteomes" id="UP000094795">
    <property type="component" value="Unassembled WGS sequence"/>
</dbReference>
<evidence type="ECO:0000313" key="6">
    <source>
        <dbReference type="Proteomes" id="UP000094795"/>
    </source>
</evidence>
<comment type="caution">
    <text evidence="5">The sequence shown here is derived from an EMBL/GenBank/DDBJ whole genome shotgun (WGS) entry which is preliminary data.</text>
</comment>
<dbReference type="InterPro" id="IPR036291">
    <property type="entry name" value="NAD(P)-bd_dom_sf"/>
</dbReference>
<comment type="similarity">
    <text evidence="1">Belongs to the Gfo/Idh/MocA family.</text>
</comment>
<dbReference type="Pfam" id="PF22725">
    <property type="entry name" value="GFO_IDH_MocA_C3"/>
    <property type="match status" value="1"/>
</dbReference>
<keyword evidence="6" id="KW-1185">Reference proteome</keyword>
<proteinExistence type="inferred from homology"/>
<dbReference type="PANTHER" id="PTHR43708:SF5">
    <property type="entry name" value="CONSERVED EXPRESSED OXIDOREDUCTASE (EUROFUNG)-RELATED"/>
    <property type="match status" value="1"/>
</dbReference>
<dbReference type="InterPro" id="IPR055170">
    <property type="entry name" value="GFO_IDH_MocA-like_dom"/>
</dbReference>
<dbReference type="EMBL" id="LQZT01000004">
    <property type="protein sequence ID" value="OCW58736.1"/>
    <property type="molecule type" value="Genomic_DNA"/>
</dbReference>
<dbReference type="Gene3D" id="3.30.360.10">
    <property type="entry name" value="Dihydrodipicolinate Reductase, domain 2"/>
    <property type="match status" value="1"/>
</dbReference>
<reference evidence="5 6" key="1">
    <citation type="submission" date="2015-12" db="EMBL/GenBank/DDBJ databases">
        <authorList>
            <person name="Shamseldin A."/>
            <person name="Moawad H."/>
            <person name="Abd El-Rahim W.M."/>
            <person name="Sadowsky M.J."/>
        </authorList>
    </citation>
    <scope>NUCLEOTIDE SEQUENCE [LARGE SCALE GENOMIC DNA]</scope>
    <source>
        <strain evidence="5 6">JC234</strain>
    </source>
</reference>
<dbReference type="PANTHER" id="PTHR43708">
    <property type="entry name" value="CONSERVED EXPRESSED OXIDOREDUCTASE (EUROFUNG)"/>
    <property type="match status" value="1"/>
</dbReference>
<dbReference type="RefSeq" id="WP_066175818.1">
    <property type="nucleotide sequence ID" value="NZ_LQZT01000004.1"/>
</dbReference>
<feature type="domain" description="Gfo/Idh/MocA-like oxidoreductase N-terminal" evidence="3">
    <location>
        <begin position="8"/>
        <end position="122"/>
    </location>
</feature>
<dbReference type="GO" id="GO:0000166">
    <property type="term" value="F:nucleotide binding"/>
    <property type="evidence" value="ECO:0007669"/>
    <property type="project" value="InterPro"/>
</dbReference>
<dbReference type="InterPro" id="IPR000683">
    <property type="entry name" value="Gfo/Idh/MocA-like_OxRdtase_N"/>
</dbReference>
<evidence type="ECO:0000256" key="1">
    <source>
        <dbReference type="ARBA" id="ARBA00010928"/>
    </source>
</evidence>